<proteinExistence type="predicted"/>
<dbReference type="Gene3D" id="2.40.70.10">
    <property type="entry name" value="Acid Proteases"/>
    <property type="match status" value="1"/>
</dbReference>
<dbReference type="InterPro" id="IPR021109">
    <property type="entry name" value="Peptidase_aspartic_dom_sf"/>
</dbReference>
<dbReference type="AlphaFoldDB" id="A0A151RMQ7"/>
<evidence type="ECO:0000313" key="6">
    <source>
        <dbReference type="Proteomes" id="UP000075243"/>
    </source>
</evidence>
<dbReference type="STRING" id="3821.A0A151RMQ7"/>
<reference evidence="5" key="1">
    <citation type="journal article" date="2012" name="Nat. Biotechnol.">
        <title>Draft genome sequence of pigeonpea (Cajanus cajan), an orphan legume crop of resource-poor farmers.</title>
        <authorList>
            <person name="Varshney R.K."/>
            <person name="Chen W."/>
            <person name="Li Y."/>
            <person name="Bharti A.K."/>
            <person name="Saxena R.K."/>
            <person name="Schlueter J.A."/>
            <person name="Donoghue M.T."/>
            <person name="Azam S."/>
            <person name="Fan G."/>
            <person name="Whaley A.M."/>
            <person name="Farmer A.D."/>
            <person name="Sheridan J."/>
            <person name="Iwata A."/>
            <person name="Tuteja R."/>
            <person name="Penmetsa R.V."/>
            <person name="Wu W."/>
            <person name="Upadhyaya H.D."/>
            <person name="Yang S.P."/>
            <person name="Shah T."/>
            <person name="Saxena K.B."/>
            <person name="Michael T."/>
            <person name="McCombie W.R."/>
            <person name="Yang B."/>
            <person name="Zhang G."/>
            <person name="Yang H."/>
            <person name="Wang J."/>
            <person name="Spillane C."/>
            <person name="Cook D.R."/>
            <person name="May G.D."/>
            <person name="Xu X."/>
            <person name="Jackson S.A."/>
        </authorList>
    </citation>
    <scope>NUCLEOTIDE SEQUENCE [LARGE SCALE GENOMIC DNA]</scope>
</reference>
<evidence type="ECO:0000256" key="3">
    <source>
        <dbReference type="SAM" id="Phobius"/>
    </source>
</evidence>
<accession>A0A151RMQ7</accession>
<keyword evidence="6" id="KW-1185">Reference proteome</keyword>
<name>A0A151RMQ7_CAJCA</name>
<keyword evidence="5" id="KW-0378">Hydrolase</keyword>
<keyword evidence="3" id="KW-0472">Membrane</keyword>
<dbReference type="EC" id="3.4.23.40" evidence="5"/>
<dbReference type="GO" id="GO:0006508">
    <property type="term" value="P:proteolysis"/>
    <property type="evidence" value="ECO:0007669"/>
    <property type="project" value="UniProtKB-KW"/>
</dbReference>
<feature type="domain" description="Saposin B-type" evidence="4">
    <location>
        <begin position="19"/>
        <end position="60"/>
    </location>
</feature>
<dbReference type="GO" id="GO:0008233">
    <property type="term" value="F:peptidase activity"/>
    <property type="evidence" value="ECO:0007669"/>
    <property type="project" value="UniProtKB-KW"/>
</dbReference>
<evidence type="ECO:0000259" key="4">
    <source>
        <dbReference type="PROSITE" id="PS50015"/>
    </source>
</evidence>
<keyword evidence="3" id="KW-0812">Transmembrane</keyword>
<evidence type="ECO:0000256" key="2">
    <source>
        <dbReference type="ARBA" id="ARBA00023157"/>
    </source>
</evidence>
<dbReference type="Pfam" id="PF05184">
    <property type="entry name" value="SapB_1"/>
    <property type="match status" value="1"/>
</dbReference>
<dbReference type="EMBL" id="KQ483652">
    <property type="protein sequence ID" value="KYP43802.1"/>
    <property type="molecule type" value="Genomic_DNA"/>
</dbReference>
<dbReference type="GO" id="GO:0006629">
    <property type="term" value="P:lipid metabolic process"/>
    <property type="evidence" value="ECO:0007669"/>
    <property type="project" value="InterPro"/>
</dbReference>
<gene>
    <name evidence="5" type="ORF">KK1_034720</name>
</gene>
<organism evidence="5 6">
    <name type="scientific">Cajanus cajan</name>
    <name type="common">Pigeon pea</name>
    <name type="synonym">Cajanus indicus</name>
    <dbReference type="NCBI Taxonomy" id="3821"/>
    <lineage>
        <taxon>Eukaryota</taxon>
        <taxon>Viridiplantae</taxon>
        <taxon>Streptophyta</taxon>
        <taxon>Embryophyta</taxon>
        <taxon>Tracheophyta</taxon>
        <taxon>Spermatophyta</taxon>
        <taxon>Magnoliopsida</taxon>
        <taxon>eudicotyledons</taxon>
        <taxon>Gunneridae</taxon>
        <taxon>Pentapetalae</taxon>
        <taxon>rosids</taxon>
        <taxon>fabids</taxon>
        <taxon>Fabales</taxon>
        <taxon>Fabaceae</taxon>
        <taxon>Papilionoideae</taxon>
        <taxon>50 kb inversion clade</taxon>
        <taxon>NPAAA clade</taxon>
        <taxon>indigoferoid/millettioid clade</taxon>
        <taxon>Phaseoleae</taxon>
        <taxon>Cajanus</taxon>
    </lineage>
</organism>
<protein>
    <submittedName>
        <fullName evidence="5">Aspartic proteinase</fullName>
        <ecNumber evidence="5">3.4.23.40</ecNumber>
    </submittedName>
</protein>
<keyword evidence="3" id="KW-1133">Transmembrane helix</keyword>
<feature type="transmembrane region" description="Helical" evidence="3">
    <location>
        <begin position="99"/>
        <end position="118"/>
    </location>
</feature>
<dbReference type="Gene3D" id="1.10.225.10">
    <property type="entry name" value="Saposin-like"/>
    <property type="match status" value="1"/>
</dbReference>
<dbReference type="Proteomes" id="UP000075243">
    <property type="component" value="Unassembled WGS sequence"/>
</dbReference>
<dbReference type="Gramene" id="C.cajan_35301.t">
    <property type="protein sequence ID" value="C.cajan_35301.t"/>
    <property type="gene ID" value="C.cajan_35301"/>
</dbReference>
<evidence type="ECO:0000256" key="1">
    <source>
        <dbReference type="ARBA" id="ARBA00022670"/>
    </source>
</evidence>
<evidence type="ECO:0000313" key="5">
    <source>
        <dbReference type="EMBL" id="KYP43802.1"/>
    </source>
</evidence>
<dbReference type="InterPro" id="IPR008139">
    <property type="entry name" value="SaposinB_dom"/>
</dbReference>
<keyword evidence="1" id="KW-0645">Protease</keyword>
<dbReference type="PROSITE" id="PS50015">
    <property type="entry name" value="SAP_B"/>
    <property type="match status" value="1"/>
</dbReference>
<dbReference type="InterPro" id="IPR007856">
    <property type="entry name" value="SapB_1"/>
</dbReference>
<keyword evidence="2" id="KW-1015">Disulfide bond</keyword>
<dbReference type="InterPro" id="IPR011001">
    <property type="entry name" value="Saposin-like"/>
</dbReference>
<dbReference type="SUPFAM" id="SSF47862">
    <property type="entry name" value="Saposin"/>
    <property type="match status" value="1"/>
</dbReference>
<sequence>MGIQSVVDENIEKTSYSWKDAGCTACEMAVVWIKNQLRLNETEDQILDYANELCDRLPSPNGESVVECSTLSELPNVSFTIGGKVFDLYSVSMITLIDLIYPLIMESALLLMLVILNLL</sequence>